<dbReference type="OrthoDB" id="3350812at2759"/>
<keyword evidence="4" id="KW-1185">Reference proteome</keyword>
<reference evidence="4" key="1">
    <citation type="journal article" date="2012" name="Science">
        <title>The Paleozoic origin of enzymatic lignin decomposition reconstructed from 31 fungal genomes.</title>
        <authorList>
            <person name="Floudas D."/>
            <person name="Binder M."/>
            <person name="Riley R."/>
            <person name="Barry K."/>
            <person name="Blanchette R.A."/>
            <person name="Henrissat B."/>
            <person name="Martinez A.T."/>
            <person name="Otillar R."/>
            <person name="Spatafora J.W."/>
            <person name="Yadav J.S."/>
            <person name="Aerts A."/>
            <person name="Benoit I."/>
            <person name="Boyd A."/>
            <person name="Carlson A."/>
            <person name="Copeland A."/>
            <person name="Coutinho P.M."/>
            <person name="de Vries R.P."/>
            <person name="Ferreira P."/>
            <person name="Findley K."/>
            <person name="Foster B."/>
            <person name="Gaskell J."/>
            <person name="Glotzer D."/>
            <person name="Gorecki P."/>
            <person name="Heitman J."/>
            <person name="Hesse C."/>
            <person name="Hori C."/>
            <person name="Igarashi K."/>
            <person name="Jurgens J.A."/>
            <person name="Kallen N."/>
            <person name="Kersten P."/>
            <person name="Kohler A."/>
            <person name="Kuees U."/>
            <person name="Kumar T.K.A."/>
            <person name="Kuo A."/>
            <person name="LaButti K."/>
            <person name="Larrondo L.F."/>
            <person name="Lindquist E."/>
            <person name="Ling A."/>
            <person name="Lombard V."/>
            <person name="Lucas S."/>
            <person name="Lundell T."/>
            <person name="Martin R."/>
            <person name="McLaughlin D.J."/>
            <person name="Morgenstern I."/>
            <person name="Morin E."/>
            <person name="Murat C."/>
            <person name="Nagy L.G."/>
            <person name="Nolan M."/>
            <person name="Ohm R.A."/>
            <person name="Patyshakuliyeva A."/>
            <person name="Rokas A."/>
            <person name="Ruiz-Duenas F.J."/>
            <person name="Sabat G."/>
            <person name="Salamov A."/>
            <person name="Samejima M."/>
            <person name="Schmutz J."/>
            <person name="Slot J.C."/>
            <person name="St John F."/>
            <person name="Stenlid J."/>
            <person name="Sun H."/>
            <person name="Sun S."/>
            <person name="Syed K."/>
            <person name="Tsang A."/>
            <person name="Wiebenga A."/>
            <person name="Young D."/>
            <person name="Pisabarro A."/>
            <person name="Eastwood D.C."/>
            <person name="Martin F."/>
            <person name="Cullen D."/>
            <person name="Grigoriev I.V."/>
            <person name="Hibbett D.S."/>
        </authorList>
    </citation>
    <scope>NUCLEOTIDE SEQUENCE [LARGE SCALE GENOMIC DNA]</scope>
    <source>
        <strain evidence="4">TFB10046</strain>
    </source>
</reference>
<dbReference type="InParanoid" id="J0DBM6"/>
<feature type="transmembrane region" description="Helical" evidence="1">
    <location>
        <begin position="21"/>
        <end position="38"/>
    </location>
</feature>
<evidence type="ECO:0000313" key="4">
    <source>
        <dbReference type="Proteomes" id="UP000006514"/>
    </source>
</evidence>
<dbReference type="EMBL" id="JH687830">
    <property type="protein sequence ID" value="EJD38088.1"/>
    <property type="molecule type" value="Genomic_DNA"/>
</dbReference>
<accession>J0DBM6</accession>
<feature type="domain" description="DUF6533" evidence="2">
    <location>
        <begin position="28"/>
        <end position="69"/>
    </location>
</feature>
<gene>
    <name evidence="3" type="ORF">AURDEDRAFT_172850</name>
</gene>
<organism evidence="3 4">
    <name type="scientific">Auricularia subglabra (strain TFB-10046 / SS5)</name>
    <name type="common">White-rot fungus</name>
    <name type="synonym">Auricularia delicata (strain TFB10046)</name>
    <dbReference type="NCBI Taxonomy" id="717982"/>
    <lineage>
        <taxon>Eukaryota</taxon>
        <taxon>Fungi</taxon>
        <taxon>Dikarya</taxon>
        <taxon>Basidiomycota</taxon>
        <taxon>Agaricomycotina</taxon>
        <taxon>Agaricomycetes</taxon>
        <taxon>Auriculariales</taxon>
        <taxon>Auriculariaceae</taxon>
        <taxon>Auricularia</taxon>
    </lineage>
</organism>
<feature type="transmembrane region" description="Helical" evidence="1">
    <location>
        <begin position="164"/>
        <end position="186"/>
    </location>
</feature>
<dbReference type="Pfam" id="PF20151">
    <property type="entry name" value="DUF6533"/>
    <property type="match status" value="1"/>
</dbReference>
<dbReference type="InterPro" id="IPR045340">
    <property type="entry name" value="DUF6533"/>
</dbReference>
<protein>
    <recommendedName>
        <fullName evidence="2">DUF6533 domain-containing protein</fullName>
    </recommendedName>
</protein>
<feature type="transmembrane region" description="Helical" evidence="1">
    <location>
        <begin position="125"/>
        <end position="143"/>
    </location>
</feature>
<keyword evidence="1" id="KW-1133">Transmembrane helix</keyword>
<proteinExistence type="predicted"/>
<keyword evidence="1" id="KW-0472">Membrane</keyword>
<evidence type="ECO:0000313" key="3">
    <source>
        <dbReference type="EMBL" id="EJD38088.1"/>
    </source>
</evidence>
<evidence type="ECO:0000259" key="2">
    <source>
        <dbReference type="Pfam" id="PF20151"/>
    </source>
</evidence>
<name>J0DBM6_AURST</name>
<dbReference type="KEGG" id="adl:AURDEDRAFT_172850"/>
<sequence length="222" mass="25146">MSLPHGPDLHIIQEVLENLKTAQLSYFLIVATAALYFYDYALTLSAEITLVWRSKWGVGKVLFLLERYMKWPELLVLLYSADCYLMQDHLRTITFFSISEVDPHAAKFSDNNFCLGTAHTKSLSIMWVTVAAFELVIFVMSAMKGLGHLYQRRSSLISSIYRDSMLYFVFLFGFSAANAVVVYTYLHYAIVLGLLILHIRAAAGQGDEFTLPDMATWSSKVA</sequence>
<evidence type="ECO:0000256" key="1">
    <source>
        <dbReference type="SAM" id="Phobius"/>
    </source>
</evidence>
<dbReference type="AlphaFoldDB" id="J0DBM6"/>
<keyword evidence="1" id="KW-0812">Transmembrane</keyword>
<dbReference type="Proteomes" id="UP000006514">
    <property type="component" value="Unassembled WGS sequence"/>
</dbReference>